<dbReference type="EMBL" id="MN740350">
    <property type="protein sequence ID" value="QHU01926.1"/>
    <property type="molecule type" value="Genomic_DNA"/>
</dbReference>
<proteinExistence type="predicted"/>
<sequence length="31" mass="3927">MFIVEIENKKKNIFKYCHRIYFIIFVSEIIF</sequence>
<accession>A0A6C0JB64</accession>
<name>A0A6C0JB64_9ZZZZ</name>
<reference evidence="1" key="1">
    <citation type="journal article" date="2020" name="Nature">
        <title>Giant virus diversity and host interactions through global metagenomics.</title>
        <authorList>
            <person name="Schulz F."/>
            <person name="Roux S."/>
            <person name="Paez-Espino D."/>
            <person name="Jungbluth S."/>
            <person name="Walsh D.A."/>
            <person name="Denef V.J."/>
            <person name="McMahon K.D."/>
            <person name="Konstantinidis K.T."/>
            <person name="Eloe-Fadrosh E.A."/>
            <person name="Kyrpides N.C."/>
            <person name="Woyke T."/>
        </authorList>
    </citation>
    <scope>NUCLEOTIDE SEQUENCE</scope>
    <source>
        <strain evidence="1">GVMAG-M-3300025880-56</strain>
    </source>
</reference>
<dbReference type="AlphaFoldDB" id="A0A6C0JB64"/>
<evidence type="ECO:0000313" key="1">
    <source>
        <dbReference type="EMBL" id="QHU01926.1"/>
    </source>
</evidence>
<organism evidence="1">
    <name type="scientific">viral metagenome</name>
    <dbReference type="NCBI Taxonomy" id="1070528"/>
    <lineage>
        <taxon>unclassified sequences</taxon>
        <taxon>metagenomes</taxon>
        <taxon>organismal metagenomes</taxon>
    </lineage>
</organism>
<protein>
    <submittedName>
        <fullName evidence="1">Uncharacterized protein</fullName>
    </submittedName>
</protein>